<organism evidence="1 2">
    <name type="scientific">Rariglobus hedericola</name>
    <dbReference type="NCBI Taxonomy" id="2597822"/>
    <lineage>
        <taxon>Bacteria</taxon>
        <taxon>Pseudomonadati</taxon>
        <taxon>Verrucomicrobiota</taxon>
        <taxon>Opitutia</taxon>
        <taxon>Opitutales</taxon>
        <taxon>Opitutaceae</taxon>
        <taxon>Rariglobus</taxon>
    </lineage>
</organism>
<evidence type="ECO:0000313" key="1">
    <source>
        <dbReference type="EMBL" id="TSJ77144.1"/>
    </source>
</evidence>
<keyword evidence="2" id="KW-1185">Reference proteome</keyword>
<evidence type="ECO:0000313" key="2">
    <source>
        <dbReference type="Proteomes" id="UP000315648"/>
    </source>
</evidence>
<dbReference type="AlphaFoldDB" id="A0A556QKG9"/>
<comment type="caution">
    <text evidence="1">The sequence shown here is derived from an EMBL/GenBank/DDBJ whole genome shotgun (WGS) entry which is preliminary data.</text>
</comment>
<dbReference type="Proteomes" id="UP000315648">
    <property type="component" value="Unassembled WGS sequence"/>
</dbReference>
<sequence length="116" mass="12266">MSSPRLAPTLSRTQSALTWLLAGLVFALGLLAVSPSAHAHLHDSSSAHHHDAPFATDDAGCAITLFGHGITTPIDLPRITTPRITWTANVPPARDTLAVSAPRHLLWPARGPPYIG</sequence>
<proteinExistence type="predicted"/>
<protein>
    <submittedName>
        <fullName evidence="1">Uncharacterized protein</fullName>
    </submittedName>
</protein>
<dbReference type="RefSeq" id="WP_144230965.1">
    <property type="nucleotide sequence ID" value="NZ_CBCRVV010000011.1"/>
</dbReference>
<gene>
    <name evidence="1" type="ORF">FPL22_13660</name>
</gene>
<accession>A0A556QKG9</accession>
<name>A0A556QKG9_9BACT</name>
<reference evidence="1 2" key="1">
    <citation type="submission" date="2019-07" db="EMBL/GenBank/DDBJ databases">
        <title>Description of 53C-WASEF.</title>
        <authorList>
            <person name="Pitt A."/>
            <person name="Hahn M.W."/>
        </authorList>
    </citation>
    <scope>NUCLEOTIDE SEQUENCE [LARGE SCALE GENOMIC DNA]</scope>
    <source>
        <strain evidence="1 2">53C-WASEF</strain>
    </source>
</reference>
<dbReference type="EMBL" id="VMBG01000002">
    <property type="protein sequence ID" value="TSJ77144.1"/>
    <property type="molecule type" value="Genomic_DNA"/>
</dbReference>